<reference evidence="3 4" key="1">
    <citation type="journal article" date="2019" name="Nat. Ecol. Evol.">
        <title>Megaphylogeny resolves global patterns of mushroom evolution.</title>
        <authorList>
            <person name="Varga T."/>
            <person name="Krizsan K."/>
            <person name="Foldi C."/>
            <person name="Dima B."/>
            <person name="Sanchez-Garcia M."/>
            <person name="Sanchez-Ramirez S."/>
            <person name="Szollosi G.J."/>
            <person name="Szarkandi J.G."/>
            <person name="Papp V."/>
            <person name="Albert L."/>
            <person name="Andreopoulos W."/>
            <person name="Angelini C."/>
            <person name="Antonin V."/>
            <person name="Barry K.W."/>
            <person name="Bougher N.L."/>
            <person name="Buchanan P."/>
            <person name="Buyck B."/>
            <person name="Bense V."/>
            <person name="Catcheside P."/>
            <person name="Chovatia M."/>
            <person name="Cooper J."/>
            <person name="Damon W."/>
            <person name="Desjardin D."/>
            <person name="Finy P."/>
            <person name="Geml J."/>
            <person name="Haridas S."/>
            <person name="Hughes K."/>
            <person name="Justo A."/>
            <person name="Karasinski D."/>
            <person name="Kautmanova I."/>
            <person name="Kiss B."/>
            <person name="Kocsube S."/>
            <person name="Kotiranta H."/>
            <person name="LaButti K.M."/>
            <person name="Lechner B.E."/>
            <person name="Liimatainen K."/>
            <person name="Lipzen A."/>
            <person name="Lukacs Z."/>
            <person name="Mihaltcheva S."/>
            <person name="Morgado L.N."/>
            <person name="Niskanen T."/>
            <person name="Noordeloos M.E."/>
            <person name="Ohm R.A."/>
            <person name="Ortiz-Santana B."/>
            <person name="Ovrebo C."/>
            <person name="Racz N."/>
            <person name="Riley R."/>
            <person name="Savchenko A."/>
            <person name="Shiryaev A."/>
            <person name="Soop K."/>
            <person name="Spirin V."/>
            <person name="Szebenyi C."/>
            <person name="Tomsovsky M."/>
            <person name="Tulloss R.E."/>
            <person name="Uehling J."/>
            <person name="Grigoriev I.V."/>
            <person name="Vagvolgyi C."/>
            <person name="Papp T."/>
            <person name="Martin F.M."/>
            <person name="Miettinen O."/>
            <person name="Hibbett D.S."/>
            <person name="Nagy L.G."/>
        </authorList>
    </citation>
    <scope>NUCLEOTIDE SEQUENCE [LARGE SCALE GENOMIC DNA]</scope>
    <source>
        <strain evidence="3 4">CBS 121175</strain>
    </source>
</reference>
<dbReference type="EMBL" id="ML210154">
    <property type="protein sequence ID" value="TFK28602.1"/>
    <property type="molecule type" value="Genomic_DNA"/>
</dbReference>
<keyword evidence="4" id="KW-1185">Reference proteome</keyword>
<keyword evidence="1" id="KW-1133">Transmembrane helix</keyword>
<name>A0A5C3L7H0_COPMA</name>
<evidence type="ECO:0000313" key="3">
    <source>
        <dbReference type="EMBL" id="TFK28602.1"/>
    </source>
</evidence>
<feature type="transmembrane region" description="Helical" evidence="1">
    <location>
        <begin position="81"/>
        <end position="103"/>
    </location>
</feature>
<organism evidence="3 4">
    <name type="scientific">Coprinopsis marcescibilis</name>
    <name type="common">Agaric fungus</name>
    <name type="synonym">Psathyrella marcescibilis</name>
    <dbReference type="NCBI Taxonomy" id="230819"/>
    <lineage>
        <taxon>Eukaryota</taxon>
        <taxon>Fungi</taxon>
        <taxon>Dikarya</taxon>
        <taxon>Basidiomycota</taxon>
        <taxon>Agaricomycotina</taxon>
        <taxon>Agaricomycetes</taxon>
        <taxon>Agaricomycetidae</taxon>
        <taxon>Agaricales</taxon>
        <taxon>Agaricineae</taxon>
        <taxon>Psathyrellaceae</taxon>
        <taxon>Coprinopsis</taxon>
    </lineage>
</organism>
<dbReference type="AlphaFoldDB" id="A0A5C3L7H0"/>
<keyword evidence="1" id="KW-0812">Transmembrane</keyword>
<evidence type="ECO:0000256" key="1">
    <source>
        <dbReference type="SAM" id="Phobius"/>
    </source>
</evidence>
<proteinExistence type="predicted"/>
<gene>
    <name evidence="3" type="ORF">FA15DRAFT_506305</name>
</gene>
<evidence type="ECO:0000256" key="2">
    <source>
        <dbReference type="SAM" id="SignalP"/>
    </source>
</evidence>
<evidence type="ECO:0000313" key="4">
    <source>
        <dbReference type="Proteomes" id="UP000307440"/>
    </source>
</evidence>
<keyword evidence="2" id="KW-0732">Signal</keyword>
<sequence>MMAPFTFTIFSTLAGVGARRVLFGRAVDPDLGPTTGGQFHSSDMDIAITNENSGTNGAGGSGDNPKHVLAPHFNNLTPWPYVAMAFIGITVSLALGYAIYSCMRSIRVKNRARANILGGSESVQTRPTVQLKPIGAEIPMILKTDSPAMYNAKSTEVSPTHSSFLDFGSDSDYSLEHNRQSFYLDDSDSSGKKAAVLSSNPGLLTVTLPSQCYIPYTPTTPSINRQATKSATGFKAGRLKRIGKRSTPTAQGGFFSFLFSKK</sequence>
<dbReference type="Proteomes" id="UP000307440">
    <property type="component" value="Unassembled WGS sequence"/>
</dbReference>
<keyword evidence="1" id="KW-0472">Membrane</keyword>
<feature type="chain" id="PRO_5022728945" evidence="2">
    <location>
        <begin position="19"/>
        <end position="262"/>
    </location>
</feature>
<accession>A0A5C3L7H0</accession>
<protein>
    <submittedName>
        <fullName evidence="3">Uncharacterized protein</fullName>
    </submittedName>
</protein>
<feature type="signal peptide" evidence="2">
    <location>
        <begin position="1"/>
        <end position="18"/>
    </location>
</feature>